<keyword evidence="1" id="KW-0472">Membrane</keyword>
<evidence type="ECO:0000256" key="1">
    <source>
        <dbReference type="SAM" id="Phobius"/>
    </source>
</evidence>
<protein>
    <submittedName>
        <fullName evidence="2">Uncharacterized protein</fullName>
    </submittedName>
</protein>
<dbReference type="Proteomes" id="UP000756132">
    <property type="component" value="Chromosome 2"/>
</dbReference>
<dbReference type="EMBL" id="CP090164">
    <property type="protein sequence ID" value="UJO13776.1"/>
    <property type="molecule type" value="Genomic_DNA"/>
</dbReference>
<proteinExistence type="predicted"/>
<dbReference type="RefSeq" id="XP_047758142.1">
    <property type="nucleotide sequence ID" value="XM_047902301.1"/>
</dbReference>
<organism evidence="2 3">
    <name type="scientific">Passalora fulva</name>
    <name type="common">Tomato leaf mold</name>
    <name type="synonym">Cladosporium fulvum</name>
    <dbReference type="NCBI Taxonomy" id="5499"/>
    <lineage>
        <taxon>Eukaryota</taxon>
        <taxon>Fungi</taxon>
        <taxon>Dikarya</taxon>
        <taxon>Ascomycota</taxon>
        <taxon>Pezizomycotina</taxon>
        <taxon>Dothideomycetes</taxon>
        <taxon>Dothideomycetidae</taxon>
        <taxon>Mycosphaerellales</taxon>
        <taxon>Mycosphaerellaceae</taxon>
        <taxon>Fulvia</taxon>
    </lineage>
</organism>
<evidence type="ECO:0000313" key="3">
    <source>
        <dbReference type="Proteomes" id="UP000756132"/>
    </source>
</evidence>
<feature type="transmembrane region" description="Helical" evidence="1">
    <location>
        <begin position="58"/>
        <end position="78"/>
    </location>
</feature>
<dbReference type="GeneID" id="71983031"/>
<gene>
    <name evidence="2" type="ORF">CLAFUR5_03153</name>
</gene>
<reference evidence="2" key="1">
    <citation type="submission" date="2021-12" db="EMBL/GenBank/DDBJ databases">
        <authorList>
            <person name="Zaccaron A."/>
            <person name="Stergiopoulos I."/>
        </authorList>
    </citation>
    <scope>NUCLEOTIDE SEQUENCE</scope>
    <source>
        <strain evidence="2">Race5_Kim</strain>
    </source>
</reference>
<keyword evidence="1" id="KW-0812">Transmembrane</keyword>
<keyword evidence="1" id="KW-1133">Transmembrane helix</keyword>
<evidence type="ECO:0000313" key="2">
    <source>
        <dbReference type="EMBL" id="UJO13776.1"/>
    </source>
</evidence>
<accession>A0A9Q8LA85</accession>
<sequence length="125" mass="14446">MILMTMCLAVYKIPDQLKHHTQEQFFRLKSRHFTFKAISCAALDGIDVYLAWKMRAHHFGVALAATISSVLTVLAVTASARDLYLTRIDLDRRQKKHVKRLPVNHAQLPDITQVRRQDSWVAYDL</sequence>
<name>A0A9Q8LA85_PASFU</name>
<reference evidence="2" key="2">
    <citation type="journal article" date="2022" name="Microb. Genom.">
        <title>A chromosome-scale genome assembly of the tomato pathogen Cladosporium fulvum reveals a compartmentalized genome architecture and the presence of a dispensable chromosome.</title>
        <authorList>
            <person name="Zaccaron A.Z."/>
            <person name="Chen L.H."/>
            <person name="Samaras A."/>
            <person name="Stergiopoulos I."/>
        </authorList>
    </citation>
    <scope>NUCLEOTIDE SEQUENCE</scope>
    <source>
        <strain evidence="2">Race5_Kim</strain>
    </source>
</reference>
<dbReference type="KEGG" id="ffu:CLAFUR5_03153"/>
<keyword evidence="3" id="KW-1185">Reference proteome</keyword>
<dbReference type="AlphaFoldDB" id="A0A9Q8LA85"/>